<accession>A0A5B7GIQ0</accession>
<dbReference type="EMBL" id="VSRR010017254">
    <property type="protein sequence ID" value="MPC60170.1"/>
    <property type="molecule type" value="Genomic_DNA"/>
</dbReference>
<gene>
    <name evidence="2" type="ORF">E2C01_054208</name>
</gene>
<feature type="compositionally biased region" description="Polar residues" evidence="1">
    <location>
        <begin position="43"/>
        <end position="62"/>
    </location>
</feature>
<feature type="region of interest" description="Disordered" evidence="1">
    <location>
        <begin position="41"/>
        <end position="62"/>
    </location>
</feature>
<evidence type="ECO:0000256" key="1">
    <source>
        <dbReference type="SAM" id="MobiDB-lite"/>
    </source>
</evidence>
<dbReference type="Proteomes" id="UP000324222">
    <property type="component" value="Unassembled WGS sequence"/>
</dbReference>
<sequence length="159" mass="18135">MKRHYKARCCTEAARHTTASWHPGMALRCNMVTTGNEYHRKNVTSTDKGTRNPPSLLTTNGDPQAVLVPAHQRPLTARQPRQKEFRHCHTLIQHFQHNNSSGTSAPPPSNAICTLPKPQHVTKNCSNTKKSESALLYPPHLRVKQHHHHRSWQHWDTKA</sequence>
<keyword evidence="3" id="KW-1185">Reference proteome</keyword>
<comment type="caution">
    <text evidence="2">The sequence shown here is derived from an EMBL/GenBank/DDBJ whole genome shotgun (WGS) entry which is preliminary data.</text>
</comment>
<evidence type="ECO:0000313" key="2">
    <source>
        <dbReference type="EMBL" id="MPC60170.1"/>
    </source>
</evidence>
<evidence type="ECO:0000313" key="3">
    <source>
        <dbReference type="Proteomes" id="UP000324222"/>
    </source>
</evidence>
<organism evidence="2 3">
    <name type="scientific">Portunus trituberculatus</name>
    <name type="common">Swimming crab</name>
    <name type="synonym">Neptunus trituberculatus</name>
    <dbReference type="NCBI Taxonomy" id="210409"/>
    <lineage>
        <taxon>Eukaryota</taxon>
        <taxon>Metazoa</taxon>
        <taxon>Ecdysozoa</taxon>
        <taxon>Arthropoda</taxon>
        <taxon>Crustacea</taxon>
        <taxon>Multicrustacea</taxon>
        <taxon>Malacostraca</taxon>
        <taxon>Eumalacostraca</taxon>
        <taxon>Eucarida</taxon>
        <taxon>Decapoda</taxon>
        <taxon>Pleocyemata</taxon>
        <taxon>Brachyura</taxon>
        <taxon>Eubrachyura</taxon>
        <taxon>Portunoidea</taxon>
        <taxon>Portunidae</taxon>
        <taxon>Portuninae</taxon>
        <taxon>Portunus</taxon>
    </lineage>
</organism>
<proteinExistence type="predicted"/>
<protein>
    <submittedName>
        <fullName evidence="2">Uncharacterized protein</fullName>
    </submittedName>
</protein>
<name>A0A5B7GIQ0_PORTR</name>
<reference evidence="2 3" key="1">
    <citation type="submission" date="2019-05" db="EMBL/GenBank/DDBJ databases">
        <title>Another draft genome of Portunus trituberculatus and its Hox gene families provides insights of decapod evolution.</title>
        <authorList>
            <person name="Jeong J.-H."/>
            <person name="Song I."/>
            <person name="Kim S."/>
            <person name="Choi T."/>
            <person name="Kim D."/>
            <person name="Ryu S."/>
            <person name="Kim W."/>
        </authorList>
    </citation>
    <scope>NUCLEOTIDE SEQUENCE [LARGE SCALE GENOMIC DNA]</scope>
    <source>
        <tissue evidence="2">Muscle</tissue>
    </source>
</reference>
<dbReference type="AlphaFoldDB" id="A0A5B7GIQ0"/>